<dbReference type="EMBL" id="CP159289">
    <property type="protein sequence ID" value="XCH27197.1"/>
    <property type="molecule type" value="Genomic_DNA"/>
</dbReference>
<keyword evidence="1" id="KW-0812">Transmembrane</keyword>
<keyword evidence="1" id="KW-0472">Membrane</keyword>
<protein>
    <submittedName>
        <fullName evidence="2">Copper chaperone</fullName>
    </submittedName>
</protein>
<feature type="transmembrane region" description="Helical" evidence="1">
    <location>
        <begin position="44"/>
        <end position="65"/>
    </location>
</feature>
<accession>A0AAU8FUZ3</accession>
<sequence length="179" mass="20817">MRSFYSLSLSMVITFLHVACCLVPLLSLASLPVFDTFLTGHQRIFTILQWTIFFGLTGRLFAFYYWNKSFHGRMEALSYLAGWMITLSGLVINRWEPFKTERQVLAEQQFERLRSQRQLRIDLTGGYNEETLIADLHRIDGVRKESISLEANELTLSYHKDKVSAGEILELLKRKGYVK</sequence>
<name>A0AAU8FUZ3_9BACT</name>
<reference evidence="2" key="1">
    <citation type="submission" date="2024-06" db="EMBL/GenBank/DDBJ databases">
        <title>Sequencing and assembly of the genome of Dyadobacter sp. strain 676, a symbiont of Cyamopsis tetragonoloba.</title>
        <authorList>
            <person name="Guro P."/>
            <person name="Sazanova A."/>
            <person name="Kuznetsova I."/>
            <person name="Belimov A."/>
            <person name="Safronova V."/>
        </authorList>
    </citation>
    <scope>NUCLEOTIDE SEQUENCE</scope>
    <source>
        <strain evidence="2">676</strain>
    </source>
</reference>
<keyword evidence="1" id="KW-1133">Transmembrane helix</keyword>
<proteinExistence type="predicted"/>
<gene>
    <name evidence="2" type="ORF">ABV298_12655</name>
</gene>
<dbReference type="AlphaFoldDB" id="A0AAU8FUZ3"/>
<evidence type="ECO:0000313" key="2">
    <source>
        <dbReference type="EMBL" id="XCH27197.1"/>
    </source>
</evidence>
<dbReference type="RefSeq" id="WP_353722458.1">
    <property type="nucleotide sequence ID" value="NZ_CP159289.1"/>
</dbReference>
<organism evidence="2">
    <name type="scientific">Dyadobacter sp. 676</name>
    <dbReference type="NCBI Taxonomy" id="3088362"/>
    <lineage>
        <taxon>Bacteria</taxon>
        <taxon>Pseudomonadati</taxon>
        <taxon>Bacteroidota</taxon>
        <taxon>Cytophagia</taxon>
        <taxon>Cytophagales</taxon>
        <taxon>Spirosomataceae</taxon>
        <taxon>Dyadobacter</taxon>
    </lineage>
</organism>
<evidence type="ECO:0000256" key="1">
    <source>
        <dbReference type="SAM" id="Phobius"/>
    </source>
</evidence>